<proteinExistence type="predicted"/>
<accession>A0A449H1S4</accession>
<reference evidence="2" key="1">
    <citation type="submission" date="2019-02" db="EMBL/GenBank/DDBJ databases">
        <authorList>
            <consortium name="Pathogen Informatics"/>
        </authorList>
    </citation>
    <scope>NUCLEOTIDE SEQUENCE</scope>
    <source>
        <strain evidence="2">3012STDY6733949</strain>
    </source>
</reference>
<evidence type="ECO:0000256" key="1">
    <source>
        <dbReference type="SAM" id="MobiDB-lite"/>
    </source>
</evidence>
<dbReference type="AlphaFoldDB" id="A0A449H1S4"/>
<gene>
    <name evidence="2" type="ORF">NCTC1935_02935</name>
</gene>
<feature type="region of interest" description="Disordered" evidence="1">
    <location>
        <begin position="1"/>
        <end position="51"/>
    </location>
</feature>
<organism evidence="2">
    <name type="scientific">Nocardia farcinica</name>
    <dbReference type="NCBI Taxonomy" id="37329"/>
    <lineage>
        <taxon>Bacteria</taxon>
        <taxon>Bacillati</taxon>
        <taxon>Actinomycetota</taxon>
        <taxon>Actinomycetes</taxon>
        <taxon>Mycobacteriales</taxon>
        <taxon>Nocardiaceae</taxon>
        <taxon>Nocardia</taxon>
    </lineage>
</organism>
<feature type="compositionally biased region" description="Basic residues" evidence="1">
    <location>
        <begin position="67"/>
        <end position="77"/>
    </location>
</feature>
<feature type="region of interest" description="Disordered" evidence="1">
    <location>
        <begin position="66"/>
        <end position="97"/>
    </location>
</feature>
<dbReference type="EMBL" id="CAACYE010000005">
    <property type="protein sequence ID" value="VFA85098.1"/>
    <property type="molecule type" value="Genomic_DNA"/>
</dbReference>
<name>A0A449H1S4_NOCFR</name>
<protein>
    <submittedName>
        <fullName evidence="2">Uncharacterized protein</fullName>
    </submittedName>
</protein>
<evidence type="ECO:0000313" key="2">
    <source>
        <dbReference type="EMBL" id="VFA85098.1"/>
    </source>
</evidence>
<sequence length="97" mass="10015">MHGPLGRVVELGGWSGGRGSAGLNVGSGVNGLDAESSNLAHPASRADPSATHIATRPTATNLMPQTLRKHRRARRSRVGTGVDTPSPVLAARSRFPA</sequence>